<dbReference type="Proteomes" id="UP000789920">
    <property type="component" value="Unassembled WGS sequence"/>
</dbReference>
<evidence type="ECO:0000313" key="2">
    <source>
        <dbReference type="Proteomes" id="UP000789920"/>
    </source>
</evidence>
<evidence type="ECO:0000313" key="1">
    <source>
        <dbReference type="EMBL" id="CAG8802749.1"/>
    </source>
</evidence>
<gene>
    <name evidence="1" type="ORF">RPERSI_LOCUS21384</name>
</gene>
<proteinExistence type="predicted"/>
<protein>
    <submittedName>
        <fullName evidence="1">16241_t:CDS:1</fullName>
    </submittedName>
</protein>
<feature type="non-terminal residue" evidence="1">
    <location>
        <position position="174"/>
    </location>
</feature>
<accession>A0ACA9RP41</accession>
<comment type="caution">
    <text evidence="1">The sequence shown here is derived from an EMBL/GenBank/DDBJ whole genome shotgun (WGS) entry which is preliminary data.</text>
</comment>
<name>A0ACA9RP41_9GLOM</name>
<sequence>MAIKKQISKLLKKCGLKKFKAFCSSCKPNKSQNCENQPCIDQILEINAQENKENHRNSKRRSDEKPKPLFDTSLKPLNSDLQHEKVSLEKSVEKVSPEQYVEKETLEEKDMLGSVPIKLTVGEMQFTTRQQTLCAYPSYLSELFFIFRSPNTLSNSNPLHPQLPWPDNLFIDRD</sequence>
<dbReference type="EMBL" id="CAJVQC010062536">
    <property type="protein sequence ID" value="CAG8802749.1"/>
    <property type="molecule type" value="Genomic_DNA"/>
</dbReference>
<reference evidence="1" key="1">
    <citation type="submission" date="2021-06" db="EMBL/GenBank/DDBJ databases">
        <authorList>
            <person name="Kallberg Y."/>
            <person name="Tangrot J."/>
            <person name="Rosling A."/>
        </authorList>
    </citation>
    <scope>NUCLEOTIDE SEQUENCE</scope>
    <source>
        <strain evidence="1">MA461A</strain>
    </source>
</reference>
<keyword evidence="2" id="KW-1185">Reference proteome</keyword>
<organism evidence="1 2">
    <name type="scientific">Racocetra persica</name>
    <dbReference type="NCBI Taxonomy" id="160502"/>
    <lineage>
        <taxon>Eukaryota</taxon>
        <taxon>Fungi</taxon>
        <taxon>Fungi incertae sedis</taxon>
        <taxon>Mucoromycota</taxon>
        <taxon>Glomeromycotina</taxon>
        <taxon>Glomeromycetes</taxon>
        <taxon>Diversisporales</taxon>
        <taxon>Gigasporaceae</taxon>
        <taxon>Racocetra</taxon>
    </lineage>
</organism>